<protein>
    <recommendedName>
        <fullName evidence="8">TECPR1-like DysF domain-containing protein</fullName>
    </recommendedName>
</protein>
<evidence type="ECO:0000256" key="1">
    <source>
        <dbReference type="ARBA" id="ARBA00006270"/>
    </source>
</evidence>
<dbReference type="PROSITE" id="PS51419">
    <property type="entry name" value="RAB"/>
    <property type="match status" value="1"/>
</dbReference>
<comment type="similarity">
    <text evidence="1">Belongs to the small GTPase superfamily. Rab family.</text>
</comment>
<dbReference type="FunFam" id="3.40.50.300:FF:000085">
    <property type="entry name" value="Putative ras-related protein rab-11a"/>
    <property type="match status" value="1"/>
</dbReference>
<dbReference type="InterPro" id="IPR027417">
    <property type="entry name" value="P-loop_NTPase"/>
</dbReference>
<evidence type="ECO:0000256" key="3">
    <source>
        <dbReference type="ARBA" id="ARBA00023134"/>
    </source>
</evidence>
<dbReference type="PANTHER" id="PTHR47979">
    <property type="entry name" value="DRAB11-RELATED"/>
    <property type="match status" value="1"/>
</dbReference>
<dbReference type="Pfam" id="PF06398">
    <property type="entry name" value="Pex24p"/>
    <property type="match status" value="1"/>
</dbReference>
<evidence type="ECO:0000256" key="5">
    <source>
        <dbReference type="ARBA" id="ARBA00023288"/>
    </source>
</evidence>
<dbReference type="SUPFAM" id="SSF52540">
    <property type="entry name" value="P-loop containing nucleoside triphosphate hydrolases"/>
    <property type="match status" value="1"/>
</dbReference>
<dbReference type="Proteomes" id="UP000253551">
    <property type="component" value="Unassembled WGS sequence"/>
</dbReference>
<dbReference type="SMART" id="SM00176">
    <property type="entry name" value="RAN"/>
    <property type="match status" value="1"/>
</dbReference>
<dbReference type="PROSITE" id="PS51420">
    <property type="entry name" value="RHO"/>
    <property type="match status" value="1"/>
</dbReference>
<dbReference type="GO" id="GO:0005778">
    <property type="term" value="C:peroxisomal membrane"/>
    <property type="evidence" value="ECO:0007669"/>
    <property type="project" value="UniProtKB-ARBA"/>
</dbReference>
<evidence type="ECO:0000256" key="2">
    <source>
        <dbReference type="ARBA" id="ARBA00022741"/>
    </source>
</evidence>
<evidence type="ECO:0000256" key="7">
    <source>
        <dbReference type="ARBA" id="ARBA00037868"/>
    </source>
</evidence>
<gene>
    <name evidence="9" type="ORF">CU098_011670</name>
</gene>
<evidence type="ECO:0000259" key="8">
    <source>
        <dbReference type="Pfam" id="PF06398"/>
    </source>
</evidence>
<dbReference type="GO" id="GO:0012505">
    <property type="term" value="C:endomembrane system"/>
    <property type="evidence" value="ECO:0007669"/>
    <property type="project" value="UniProtKB-SubCell"/>
</dbReference>
<dbReference type="EMBL" id="PJQM01000384">
    <property type="protein sequence ID" value="RCI05454.1"/>
    <property type="molecule type" value="Genomic_DNA"/>
</dbReference>
<dbReference type="SMART" id="SM00174">
    <property type="entry name" value="RHO"/>
    <property type="match status" value="1"/>
</dbReference>
<feature type="domain" description="TECPR1-like DysF" evidence="8">
    <location>
        <begin position="218"/>
        <end position="392"/>
    </location>
</feature>
<evidence type="ECO:0000313" key="10">
    <source>
        <dbReference type="Proteomes" id="UP000253551"/>
    </source>
</evidence>
<dbReference type="PROSITE" id="PS51421">
    <property type="entry name" value="RAS"/>
    <property type="match status" value="1"/>
</dbReference>
<dbReference type="Gene3D" id="3.40.50.300">
    <property type="entry name" value="P-loop containing nucleotide triphosphate hydrolases"/>
    <property type="match status" value="1"/>
</dbReference>
<dbReference type="Pfam" id="PF00071">
    <property type="entry name" value="Ras"/>
    <property type="match status" value="1"/>
</dbReference>
<dbReference type="SMART" id="SM00175">
    <property type="entry name" value="RAB"/>
    <property type="match status" value="1"/>
</dbReference>
<dbReference type="NCBIfam" id="TIGR00231">
    <property type="entry name" value="small_GTP"/>
    <property type="match status" value="1"/>
</dbReference>
<keyword evidence="5" id="KW-0449">Lipoprotein</keyword>
<keyword evidence="2" id="KW-0547">Nucleotide-binding</keyword>
<name>A0A367KTB9_RHIST</name>
<dbReference type="SMART" id="SM00173">
    <property type="entry name" value="RAS"/>
    <property type="match status" value="1"/>
</dbReference>
<dbReference type="PRINTS" id="PR00449">
    <property type="entry name" value="RASTRNSFRMNG"/>
</dbReference>
<proteinExistence type="inferred from homology"/>
<organism evidence="9 10">
    <name type="scientific">Rhizopus stolonifer</name>
    <name type="common">Rhizopus nigricans</name>
    <dbReference type="NCBI Taxonomy" id="4846"/>
    <lineage>
        <taxon>Eukaryota</taxon>
        <taxon>Fungi</taxon>
        <taxon>Fungi incertae sedis</taxon>
        <taxon>Mucoromycota</taxon>
        <taxon>Mucoromycotina</taxon>
        <taxon>Mucoromycetes</taxon>
        <taxon>Mucorales</taxon>
        <taxon>Mucorineae</taxon>
        <taxon>Rhizopodaceae</taxon>
        <taxon>Rhizopus</taxon>
    </lineage>
</organism>
<dbReference type="STRING" id="4846.A0A367KTB9"/>
<dbReference type="InterPro" id="IPR010482">
    <property type="entry name" value="TECPR1-like_DysF"/>
</dbReference>
<dbReference type="AlphaFoldDB" id="A0A367KTB9"/>
<dbReference type="OrthoDB" id="9989112at2759"/>
<comment type="caution">
    <text evidence="9">The sequence shown here is derived from an EMBL/GenBank/DDBJ whole genome shotgun (WGS) entry which is preliminary data.</text>
</comment>
<evidence type="ECO:0000313" key="9">
    <source>
        <dbReference type="EMBL" id="RCI05454.1"/>
    </source>
</evidence>
<keyword evidence="6" id="KW-0636">Prenylation</keyword>
<evidence type="ECO:0000256" key="6">
    <source>
        <dbReference type="ARBA" id="ARBA00023289"/>
    </source>
</evidence>
<comment type="subcellular location">
    <subcellularLocation>
        <location evidence="7">Endomembrane system</location>
        <topology evidence="7">Lipid-anchor</topology>
    </subcellularLocation>
</comment>
<keyword evidence="3" id="KW-0342">GTP-binding</keyword>
<dbReference type="InterPro" id="IPR005225">
    <property type="entry name" value="Small_GTP-bd"/>
</dbReference>
<dbReference type="GO" id="GO:0031410">
    <property type="term" value="C:cytoplasmic vesicle"/>
    <property type="evidence" value="ECO:0007669"/>
    <property type="project" value="UniProtKB-ARBA"/>
</dbReference>
<dbReference type="InterPro" id="IPR001806">
    <property type="entry name" value="Small_GTPase"/>
</dbReference>
<accession>A0A367KTB9</accession>
<evidence type="ECO:0000256" key="4">
    <source>
        <dbReference type="ARBA" id="ARBA00023136"/>
    </source>
</evidence>
<reference evidence="9 10" key="1">
    <citation type="journal article" date="2018" name="G3 (Bethesda)">
        <title>Phylogenetic and Phylogenomic Definition of Rhizopus Species.</title>
        <authorList>
            <person name="Gryganskyi A.P."/>
            <person name="Golan J."/>
            <person name="Dolatabadi S."/>
            <person name="Mondo S."/>
            <person name="Robb S."/>
            <person name="Idnurm A."/>
            <person name="Muszewska A."/>
            <person name="Steczkiewicz K."/>
            <person name="Masonjones S."/>
            <person name="Liao H.L."/>
            <person name="Gajdeczka M.T."/>
            <person name="Anike F."/>
            <person name="Vuek A."/>
            <person name="Anishchenko I.M."/>
            <person name="Voigt K."/>
            <person name="de Hoog G.S."/>
            <person name="Smith M.E."/>
            <person name="Heitman J."/>
            <person name="Vilgalys R."/>
            <person name="Stajich J.E."/>
        </authorList>
    </citation>
    <scope>NUCLEOTIDE SEQUENCE [LARGE SCALE GENOMIC DNA]</scope>
    <source>
        <strain evidence="9 10">LSU 92-RS-03</strain>
    </source>
</reference>
<dbReference type="InterPro" id="IPR050209">
    <property type="entry name" value="Rab_GTPases_membrane_traffic"/>
</dbReference>
<dbReference type="GO" id="GO:0003924">
    <property type="term" value="F:GTPase activity"/>
    <property type="evidence" value="ECO:0007669"/>
    <property type="project" value="InterPro"/>
</dbReference>
<keyword evidence="10" id="KW-1185">Reference proteome</keyword>
<dbReference type="CDD" id="cd01868">
    <property type="entry name" value="Rab11_like"/>
    <property type="match status" value="1"/>
</dbReference>
<sequence>MSRDDEYDYLFKVVLIGDSGVGKTNLLSRFTRNEFNLESKSTIGVEFATRSVQVDSKTVKAQIWDTAGQERYRAITSAYYRGAVGALLVYDIAKYATYENVMRWLKELRDHADSNIVVMLVGNKSDLRHLRAVPTEEAKQFAADNGLSFIETSALDSSNVELAFQRILTEIYRIVSNKALESSNDVIRPTAGQTIQVTQPAEEQKQGGFWIGSLMAFDFGKIIWLMGLLLLTWNSALFRVIRHAYHRAEYVVRHARSKVAQKPFVCSSFTSMEEHLDRYYRFKVIEHQRWWPCRGWIPLLLGNERPEWSDEYLVQVPSIHKFSLPPPTFKTDKATKKRIKVTWEWASDSWQIDESDKSVDKEGWEYGGWDWKRWSPRSSGLHILTRRRHWIRNARLIEEDEEKETTPISIRRNSCSIPPSVSTSLSSTDSSLCDSSATLSVSPTPSFVQQTKSYSTSTVSLNHHSSRPFSDRLTVDSHFWLCR</sequence>
<keyword evidence="4" id="KW-0472">Membrane</keyword>
<dbReference type="GO" id="GO:0005525">
    <property type="term" value="F:GTP binding"/>
    <property type="evidence" value="ECO:0007669"/>
    <property type="project" value="UniProtKB-KW"/>
</dbReference>
<dbReference type="GO" id="GO:0007031">
    <property type="term" value="P:peroxisome organization"/>
    <property type="evidence" value="ECO:0007669"/>
    <property type="project" value="UniProtKB-ARBA"/>
</dbReference>